<keyword evidence="3" id="KW-1185">Reference proteome</keyword>
<comment type="caution">
    <text evidence="2">The sequence shown here is derived from an EMBL/GenBank/DDBJ whole genome shotgun (WGS) entry which is preliminary data.</text>
</comment>
<dbReference type="AlphaFoldDB" id="A0A2T1EP61"/>
<feature type="region of interest" description="Disordered" evidence="1">
    <location>
        <begin position="45"/>
        <end position="72"/>
    </location>
</feature>
<dbReference type="Proteomes" id="UP000239576">
    <property type="component" value="Unassembled WGS sequence"/>
</dbReference>
<dbReference type="OrthoDB" id="570330at2"/>
<evidence type="ECO:0000313" key="3">
    <source>
        <dbReference type="Proteomes" id="UP000239576"/>
    </source>
</evidence>
<organism evidence="2 3">
    <name type="scientific">Stenomitos frigidus ULC18</name>
    <dbReference type="NCBI Taxonomy" id="2107698"/>
    <lineage>
        <taxon>Bacteria</taxon>
        <taxon>Bacillati</taxon>
        <taxon>Cyanobacteriota</taxon>
        <taxon>Cyanophyceae</taxon>
        <taxon>Leptolyngbyales</taxon>
        <taxon>Leptolyngbyaceae</taxon>
        <taxon>Stenomitos</taxon>
    </lineage>
</organism>
<proteinExistence type="predicted"/>
<gene>
    <name evidence="2" type="ORF">C7B82_03035</name>
</gene>
<accession>A0A2T1EP61</accession>
<feature type="region of interest" description="Disordered" evidence="1">
    <location>
        <begin position="268"/>
        <end position="295"/>
    </location>
</feature>
<dbReference type="EMBL" id="PVWK01000014">
    <property type="protein sequence ID" value="PSB34448.1"/>
    <property type="molecule type" value="Genomic_DNA"/>
</dbReference>
<sequence length="295" mass="30432">MLQLTLGKVGSLAMKILLTNVCVQLAIAITLAACNTSRPFVTASPSPDILSSSPVASSPSPTPTTGDPFAKGVDKAASATSLAQSAQTPEDWNLVLAQWQRAIAFMKAVPPTSPNRAAAQALLAKYQQNLARAQQQAKQGGPSSVTVARKDGQEGVPLIAGGQPSASPDIPKNAVATMEAPVTISALLQQQAEFFAKQKRFAANLAELGTNIPGATLNYTYSTSGAQSKQATATATAKQGDLPSYTGAVFAVKDNKNNNQTVATICFSSTPPKTPPPPPQLVGKDAQCPTGSSKM</sequence>
<reference evidence="2 3" key="2">
    <citation type="submission" date="2018-03" db="EMBL/GenBank/DDBJ databases">
        <title>The ancient ancestry and fast evolution of plastids.</title>
        <authorList>
            <person name="Moore K.R."/>
            <person name="Magnabosco C."/>
            <person name="Momper L."/>
            <person name="Gold D.A."/>
            <person name="Bosak T."/>
            <person name="Fournier G.P."/>
        </authorList>
    </citation>
    <scope>NUCLEOTIDE SEQUENCE [LARGE SCALE GENOMIC DNA]</scope>
    <source>
        <strain evidence="2 3">ULC18</strain>
    </source>
</reference>
<evidence type="ECO:0000313" key="2">
    <source>
        <dbReference type="EMBL" id="PSB34448.1"/>
    </source>
</evidence>
<protein>
    <submittedName>
        <fullName evidence="2">Uncharacterized protein</fullName>
    </submittedName>
</protein>
<name>A0A2T1EP61_9CYAN</name>
<evidence type="ECO:0000256" key="1">
    <source>
        <dbReference type="SAM" id="MobiDB-lite"/>
    </source>
</evidence>
<feature type="compositionally biased region" description="Low complexity" evidence="1">
    <location>
        <begin position="46"/>
        <end position="65"/>
    </location>
</feature>
<reference evidence="3" key="1">
    <citation type="submission" date="2018-02" db="EMBL/GenBank/DDBJ databases">
        <authorList>
            <person name="Moore K."/>
            <person name="Momper L."/>
        </authorList>
    </citation>
    <scope>NUCLEOTIDE SEQUENCE [LARGE SCALE GENOMIC DNA]</scope>
    <source>
        <strain evidence="3">ULC18</strain>
    </source>
</reference>
<dbReference type="Pfam" id="PF16734">
    <property type="entry name" value="Pilin_GH"/>
    <property type="match status" value="1"/>
</dbReference>
<dbReference type="InterPro" id="IPR031975">
    <property type="entry name" value="Pilin_GH"/>
</dbReference>